<feature type="transmembrane region" description="Helical" evidence="1">
    <location>
        <begin position="353"/>
        <end position="372"/>
    </location>
</feature>
<feature type="transmembrane region" description="Helical" evidence="1">
    <location>
        <begin position="204"/>
        <end position="219"/>
    </location>
</feature>
<dbReference type="EMBL" id="RRCT01000015">
    <property type="protein sequence ID" value="RQW73827.1"/>
    <property type="molecule type" value="Genomic_DNA"/>
</dbReference>
<keyword evidence="1" id="KW-0812">Transmembrane</keyword>
<dbReference type="Proteomes" id="UP000274033">
    <property type="component" value="Unassembled WGS sequence"/>
</dbReference>
<feature type="transmembrane region" description="Helical" evidence="1">
    <location>
        <begin position="39"/>
        <end position="59"/>
    </location>
</feature>
<keyword evidence="3" id="KW-1185">Reference proteome</keyword>
<comment type="caution">
    <text evidence="2">The sequence shown here is derived from an EMBL/GenBank/DDBJ whole genome shotgun (WGS) entry which is preliminary data.</text>
</comment>
<keyword evidence="1" id="KW-1133">Transmembrane helix</keyword>
<feature type="transmembrane region" description="Helical" evidence="1">
    <location>
        <begin position="384"/>
        <end position="417"/>
    </location>
</feature>
<keyword evidence="1" id="KW-0472">Membrane</keyword>
<organism evidence="2 3">
    <name type="scientific">Lysinibacillus composti</name>
    <dbReference type="NCBI Taxonomy" id="720633"/>
    <lineage>
        <taxon>Bacteria</taxon>
        <taxon>Bacillati</taxon>
        <taxon>Bacillota</taxon>
        <taxon>Bacilli</taxon>
        <taxon>Bacillales</taxon>
        <taxon>Bacillaceae</taxon>
        <taxon>Lysinibacillus</taxon>
    </lineage>
</organism>
<evidence type="ECO:0000313" key="2">
    <source>
        <dbReference type="EMBL" id="RQW73827.1"/>
    </source>
</evidence>
<feature type="transmembrane region" description="Helical" evidence="1">
    <location>
        <begin position="111"/>
        <end position="131"/>
    </location>
</feature>
<feature type="transmembrane region" description="Helical" evidence="1">
    <location>
        <begin position="226"/>
        <end position="244"/>
    </location>
</feature>
<proteinExistence type="predicted"/>
<protein>
    <submittedName>
        <fullName evidence="2">O-antigen polysaccharide polymerase Wzy</fullName>
    </submittedName>
</protein>
<sequence length="432" mass="49721">MRFVNGVGQIVLLYIILLLISGVYFFWNVKKKKSFDMFSWYLLGQALFFSIPYIVVTILNLDFKYYQSDEIVLLGWLLIITSNVLVFLSYKVFPIYLPKVISKSNSNFNKAALFIIYGLVVFSFLFALFNIIDIGISNISANHVLRQRLSILGPFAIILMLPLGVSTYYWIRIIDGEKTSFIKYKALIFSIMALIVSFFRGQRTDLILLFLFPLLYIFYKKRKLGLLIGSFVGLIVFSAAYATLFKTSIQYLDLGLSDVILRVITGDIDRNWTYWMAIDQSRVTSNSIMSIPFGGYIYTILTFIPRSIFEFKGYSTETWFVFFMGNNFESDWFVSSLSDVNWGITLGGITESIINGGYIGIILFSIIMGYMLKVMQYLTIKYKYLNCCIPLIAILFSGYTFFNILIIYIPIAFVLFVFNKRDCSKINSKVVS</sequence>
<name>A0A3N9UBT7_9BACI</name>
<reference evidence="2 3" key="1">
    <citation type="journal article" date="2013" name="J. Microbiol.">
        <title>Lysinibacillus chungkukjangi sp. nov., isolated from Chungkukjang, Korean fermented soybean food.</title>
        <authorList>
            <person name="Kim S.J."/>
            <person name="Jang Y.H."/>
            <person name="Hamada M."/>
            <person name="Ahn J.H."/>
            <person name="Weon H.Y."/>
            <person name="Suzuki K."/>
            <person name="Whang K.S."/>
            <person name="Kwon S.W."/>
        </authorList>
    </citation>
    <scope>NUCLEOTIDE SEQUENCE [LARGE SCALE GENOMIC DNA]</scope>
    <source>
        <strain evidence="2 3">MCCC 1A12701</strain>
    </source>
</reference>
<feature type="transmembrane region" description="Helical" evidence="1">
    <location>
        <begin position="182"/>
        <end position="198"/>
    </location>
</feature>
<feature type="transmembrane region" description="Helical" evidence="1">
    <location>
        <begin position="6"/>
        <end position="27"/>
    </location>
</feature>
<feature type="transmembrane region" description="Helical" evidence="1">
    <location>
        <begin position="151"/>
        <end position="170"/>
    </location>
</feature>
<evidence type="ECO:0000313" key="3">
    <source>
        <dbReference type="Proteomes" id="UP000274033"/>
    </source>
</evidence>
<dbReference type="AlphaFoldDB" id="A0A3N9UBT7"/>
<feature type="transmembrane region" description="Helical" evidence="1">
    <location>
        <begin position="71"/>
        <end position="90"/>
    </location>
</feature>
<gene>
    <name evidence="2" type="ORF">EBB45_14750</name>
</gene>
<evidence type="ECO:0000256" key="1">
    <source>
        <dbReference type="SAM" id="Phobius"/>
    </source>
</evidence>
<accession>A0A3N9UBT7</accession>